<evidence type="ECO:0000256" key="2">
    <source>
        <dbReference type="ARBA" id="ARBA00022801"/>
    </source>
</evidence>
<dbReference type="InterPro" id="IPR001466">
    <property type="entry name" value="Beta-lactam-related"/>
</dbReference>
<evidence type="ECO:0000313" key="4">
    <source>
        <dbReference type="EMBL" id="KYK58860.1"/>
    </source>
</evidence>
<dbReference type="GO" id="GO:0016787">
    <property type="term" value="F:hydrolase activity"/>
    <property type="evidence" value="ECO:0007669"/>
    <property type="project" value="UniProtKB-KW"/>
</dbReference>
<dbReference type="GeneID" id="63718521"/>
<reference evidence="4 5" key="1">
    <citation type="journal article" date="2016" name="Sci. Rep.">
        <title>Insights into Adaptations to a Near-Obligate Nematode Endoparasitic Lifestyle from the Finished Genome of Drechmeria coniospora.</title>
        <authorList>
            <person name="Zhang L."/>
            <person name="Zhou Z."/>
            <person name="Guo Q."/>
            <person name="Fokkens L."/>
            <person name="Miskei M."/>
            <person name="Pocsi I."/>
            <person name="Zhang W."/>
            <person name="Chen M."/>
            <person name="Wang L."/>
            <person name="Sun Y."/>
            <person name="Donzelli B.G."/>
            <person name="Gibson D.M."/>
            <person name="Nelson D.R."/>
            <person name="Luo J.G."/>
            <person name="Rep M."/>
            <person name="Liu H."/>
            <person name="Yang S."/>
            <person name="Wang J."/>
            <person name="Krasnoff S.B."/>
            <person name="Xu Y."/>
            <person name="Molnar I."/>
            <person name="Lin M."/>
        </authorList>
    </citation>
    <scope>NUCLEOTIDE SEQUENCE [LARGE SCALE GENOMIC DNA]</scope>
    <source>
        <strain evidence="4 5">ARSEF 6962</strain>
    </source>
</reference>
<keyword evidence="2" id="KW-0378">Hydrolase</keyword>
<gene>
    <name evidence="4" type="ORF">DCS_05878</name>
</gene>
<protein>
    <submittedName>
        <fullName evidence="4">Beta-lactamase family protein</fullName>
    </submittedName>
</protein>
<dbReference type="Gene3D" id="3.40.710.10">
    <property type="entry name" value="DD-peptidase/beta-lactamase superfamily"/>
    <property type="match status" value="1"/>
</dbReference>
<comment type="caution">
    <text evidence="4">The sequence shown here is derived from an EMBL/GenBank/DDBJ whole genome shotgun (WGS) entry which is preliminary data.</text>
</comment>
<dbReference type="PANTHER" id="PTHR43283">
    <property type="entry name" value="BETA-LACTAMASE-RELATED"/>
    <property type="match status" value="1"/>
</dbReference>
<feature type="domain" description="Beta-lactamase-related" evidence="3">
    <location>
        <begin position="39"/>
        <end position="395"/>
    </location>
</feature>
<dbReference type="Proteomes" id="UP000076580">
    <property type="component" value="Chromosome 02"/>
</dbReference>
<sequence length="417" mass="46728">MEAFEAELAKATNLGNRDLLGAVAIVIDNKGETELFLASAEMRNFLYRHAAGRQLLDTDSPPLDPDCTISLTSAGKFLTNIAALQLVERGILMLDEPISKHVPEIEKCLLVEKIDEKIRLRSPIRGVTLRDLLLNMSGMGTPDTYQERFGSEDRVPPLEFPDNAHPLVKSQFTHLVFEPGEGFEYGWSVYCVQLLVERVGDKDSFVQYIDHYIFSVLGMTASTYLPKLVPHVWKRRLQMVERKANASTTDGKACLMARDKDTYGLTCSVSDISRLFSDIMSPDCKLLQRQEHRDLLFTPQLTPGSHAHQSLLAETTNYGFLLPLEQDVSHKVSWALKPSPAINWTAAGVLIEEDNTIPGSGIPKGTVAFEGNPNIIWTMNREKGRMMLFVTQLLPGYDVKAHNLAVRFLYDAWKTFG</sequence>
<organism evidence="4 5">
    <name type="scientific">Drechmeria coniospora</name>
    <name type="common">Nematophagous fungus</name>
    <name type="synonym">Meria coniospora</name>
    <dbReference type="NCBI Taxonomy" id="98403"/>
    <lineage>
        <taxon>Eukaryota</taxon>
        <taxon>Fungi</taxon>
        <taxon>Dikarya</taxon>
        <taxon>Ascomycota</taxon>
        <taxon>Pezizomycotina</taxon>
        <taxon>Sordariomycetes</taxon>
        <taxon>Hypocreomycetidae</taxon>
        <taxon>Hypocreales</taxon>
        <taxon>Ophiocordycipitaceae</taxon>
        <taxon>Drechmeria</taxon>
    </lineage>
</organism>
<dbReference type="InParanoid" id="A0A151GP47"/>
<dbReference type="SUPFAM" id="SSF56601">
    <property type="entry name" value="beta-lactamase/transpeptidase-like"/>
    <property type="match status" value="1"/>
</dbReference>
<comment type="similarity">
    <text evidence="1">Belongs to the class-A beta-lactamase family.</text>
</comment>
<dbReference type="EMBL" id="LAYC01000002">
    <property type="protein sequence ID" value="KYK58860.1"/>
    <property type="molecule type" value="Genomic_DNA"/>
</dbReference>
<accession>A0A151GP47</accession>
<dbReference type="AlphaFoldDB" id="A0A151GP47"/>
<dbReference type="RefSeq" id="XP_040658212.1">
    <property type="nucleotide sequence ID" value="XM_040803179.1"/>
</dbReference>
<dbReference type="Pfam" id="PF00144">
    <property type="entry name" value="Beta-lactamase"/>
    <property type="match status" value="1"/>
</dbReference>
<evidence type="ECO:0000313" key="5">
    <source>
        <dbReference type="Proteomes" id="UP000076580"/>
    </source>
</evidence>
<keyword evidence="5" id="KW-1185">Reference proteome</keyword>
<dbReference type="InterPro" id="IPR050789">
    <property type="entry name" value="Diverse_Enzym_Activities"/>
</dbReference>
<evidence type="ECO:0000256" key="1">
    <source>
        <dbReference type="ARBA" id="ARBA00009009"/>
    </source>
</evidence>
<name>A0A151GP47_DRECN</name>
<dbReference type="PANTHER" id="PTHR43283:SF17">
    <property type="entry name" value="(LOVD), PUTATIVE (AFU_ORTHOLOGUE AFUA_5G00920)-RELATED"/>
    <property type="match status" value="1"/>
</dbReference>
<dbReference type="InterPro" id="IPR012338">
    <property type="entry name" value="Beta-lactam/transpept-like"/>
</dbReference>
<evidence type="ECO:0000259" key="3">
    <source>
        <dbReference type="Pfam" id="PF00144"/>
    </source>
</evidence>
<dbReference type="STRING" id="98403.A0A151GP47"/>
<proteinExistence type="inferred from homology"/>